<dbReference type="Gene3D" id="3.20.20.450">
    <property type="entry name" value="EAL domain"/>
    <property type="match status" value="1"/>
</dbReference>
<feature type="transmembrane region" description="Helical" evidence="1">
    <location>
        <begin position="80"/>
        <end position="101"/>
    </location>
</feature>
<dbReference type="CDD" id="cd01949">
    <property type="entry name" value="GGDEF"/>
    <property type="match status" value="1"/>
</dbReference>
<keyword evidence="5" id="KW-1185">Reference proteome</keyword>
<dbReference type="STRING" id="656914.SAMN00017405_1784"/>
<dbReference type="InterPro" id="IPR043128">
    <property type="entry name" value="Rev_trsase/Diguanyl_cyclase"/>
</dbReference>
<keyword evidence="1" id="KW-0472">Membrane</keyword>
<organism evidence="4 5">
    <name type="scientific">Desulfonispora thiosulfatigenes DSM 11270</name>
    <dbReference type="NCBI Taxonomy" id="656914"/>
    <lineage>
        <taxon>Bacteria</taxon>
        <taxon>Bacillati</taxon>
        <taxon>Bacillota</taxon>
        <taxon>Clostridia</taxon>
        <taxon>Eubacteriales</taxon>
        <taxon>Peptococcaceae</taxon>
        <taxon>Desulfonispora</taxon>
    </lineage>
</organism>
<dbReference type="Proteomes" id="UP000192731">
    <property type="component" value="Unassembled WGS sequence"/>
</dbReference>
<dbReference type="SMART" id="SM00267">
    <property type="entry name" value="GGDEF"/>
    <property type="match status" value="1"/>
</dbReference>
<dbReference type="NCBIfam" id="TIGR00254">
    <property type="entry name" value="GGDEF"/>
    <property type="match status" value="1"/>
</dbReference>
<proteinExistence type="predicted"/>
<dbReference type="OrthoDB" id="9762141at2"/>
<accession>A0A1W1V3H9</accession>
<dbReference type="PROSITE" id="PS50883">
    <property type="entry name" value="EAL"/>
    <property type="match status" value="1"/>
</dbReference>
<dbReference type="CDD" id="cd01948">
    <property type="entry name" value="EAL"/>
    <property type="match status" value="1"/>
</dbReference>
<feature type="domain" description="EAL" evidence="2">
    <location>
        <begin position="369"/>
        <end position="623"/>
    </location>
</feature>
<dbReference type="AlphaFoldDB" id="A0A1W1V3H9"/>
<reference evidence="4 5" key="1">
    <citation type="submission" date="2017-04" db="EMBL/GenBank/DDBJ databases">
        <authorList>
            <person name="Afonso C.L."/>
            <person name="Miller P.J."/>
            <person name="Scott M.A."/>
            <person name="Spackman E."/>
            <person name="Goraichik I."/>
            <person name="Dimitrov K.M."/>
            <person name="Suarez D.L."/>
            <person name="Swayne D.E."/>
        </authorList>
    </citation>
    <scope>NUCLEOTIDE SEQUENCE [LARGE SCALE GENOMIC DNA]</scope>
    <source>
        <strain evidence="4 5">DSM 11270</strain>
    </source>
</reference>
<evidence type="ECO:0000313" key="5">
    <source>
        <dbReference type="Proteomes" id="UP000192731"/>
    </source>
</evidence>
<dbReference type="Gene3D" id="3.30.70.270">
    <property type="match status" value="1"/>
</dbReference>
<dbReference type="InterPro" id="IPR035919">
    <property type="entry name" value="EAL_sf"/>
</dbReference>
<feature type="transmembrane region" description="Helical" evidence="1">
    <location>
        <begin position="54"/>
        <end position="74"/>
    </location>
</feature>
<dbReference type="PANTHER" id="PTHR44757">
    <property type="entry name" value="DIGUANYLATE CYCLASE DGCP"/>
    <property type="match status" value="1"/>
</dbReference>
<dbReference type="Pfam" id="PF00990">
    <property type="entry name" value="GGDEF"/>
    <property type="match status" value="1"/>
</dbReference>
<dbReference type="InterPro" id="IPR052155">
    <property type="entry name" value="Biofilm_reg_signaling"/>
</dbReference>
<sequence length="624" mass="70553">MHKNLLEISGTYLKNINVMANKFIAKVLSISFVCGSLLYLVSQYIFEGVSISKALSFSLFLIFLSVLVQIVINLNLNTKIITHLLSLIIFFSLPIIILQFVQFASVTIWALPFILIIIALSFTSNIMIIYTVISGLLTQIYIWLVKPSALVNIYASDYIVRIGLVLLAGSIAIAVNNIYVARIENNSKYVKYIQTLAYHDHLTGLANRLFLFKKMESELAEAKEKGTFIALFYLDLDYFKMVNETIGHSYGDELLKKVGAHLKEIIGHNYLVSRVGGDEFVIMSPNIKDLGEVHKIADKITNCFVKPSRLNNQDFYITASIGVSLYPDDGDDPETILKNAHVAMHQAKKRGRNQYIMCTPSLRALLEENLRLTNYLYTALENDEFLLHYQPQVDIRSDKITGFEALLRWNHPELGFIPPGKFIPLAEQTALIRHIGIWVLKTACAQTKAWQDKGLPPVKIAVNLSLAQLENPNLVQQVSEVLTETQLDSSYLELEITENMAMKETDYVVNVLKDFKKLGITITIDDFGTDFSSLNFLKQLPIDKMKIAMPFVHGMLNNPTDEAIINMIIMLSQGLNLDLIAEGVETHEQLLFLAARDCHQVQGYYFFKPLPVLEAEKVLLEMKN</sequence>
<evidence type="ECO:0000259" key="2">
    <source>
        <dbReference type="PROSITE" id="PS50883"/>
    </source>
</evidence>
<dbReference type="SUPFAM" id="SSF55073">
    <property type="entry name" value="Nucleotide cyclase"/>
    <property type="match status" value="1"/>
</dbReference>
<dbReference type="Pfam" id="PF00563">
    <property type="entry name" value="EAL"/>
    <property type="match status" value="1"/>
</dbReference>
<protein>
    <submittedName>
        <fullName evidence="4">Diguanylate cyclase (GGDEF) domain-containing protein</fullName>
    </submittedName>
</protein>
<evidence type="ECO:0000313" key="4">
    <source>
        <dbReference type="EMBL" id="SMB87843.1"/>
    </source>
</evidence>
<dbReference type="EMBL" id="FWWT01000014">
    <property type="protein sequence ID" value="SMB87843.1"/>
    <property type="molecule type" value="Genomic_DNA"/>
</dbReference>
<keyword evidence="1" id="KW-0812">Transmembrane</keyword>
<dbReference type="PANTHER" id="PTHR44757:SF2">
    <property type="entry name" value="BIOFILM ARCHITECTURE MAINTENANCE PROTEIN MBAA"/>
    <property type="match status" value="1"/>
</dbReference>
<dbReference type="SUPFAM" id="SSF141868">
    <property type="entry name" value="EAL domain-like"/>
    <property type="match status" value="1"/>
</dbReference>
<feature type="domain" description="GGDEF" evidence="3">
    <location>
        <begin position="227"/>
        <end position="360"/>
    </location>
</feature>
<keyword evidence="1" id="KW-1133">Transmembrane helix</keyword>
<feature type="transmembrane region" description="Helical" evidence="1">
    <location>
        <begin position="23"/>
        <end position="42"/>
    </location>
</feature>
<dbReference type="InterPro" id="IPR001633">
    <property type="entry name" value="EAL_dom"/>
</dbReference>
<dbReference type="PROSITE" id="PS50887">
    <property type="entry name" value="GGDEF"/>
    <property type="match status" value="1"/>
</dbReference>
<evidence type="ECO:0000256" key="1">
    <source>
        <dbReference type="SAM" id="Phobius"/>
    </source>
</evidence>
<dbReference type="InterPro" id="IPR000160">
    <property type="entry name" value="GGDEF_dom"/>
</dbReference>
<dbReference type="RefSeq" id="WP_084052764.1">
    <property type="nucleotide sequence ID" value="NZ_FWWT01000014.1"/>
</dbReference>
<gene>
    <name evidence="4" type="ORF">SAMN00017405_1784</name>
</gene>
<evidence type="ECO:0000259" key="3">
    <source>
        <dbReference type="PROSITE" id="PS50887"/>
    </source>
</evidence>
<feature type="transmembrane region" description="Helical" evidence="1">
    <location>
        <begin position="113"/>
        <end position="138"/>
    </location>
</feature>
<dbReference type="SMART" id="SM00052">
    <property type="entry name" value="EAL"/>
    <property type="match status" value="1"/>
</dbReference>
<dbReference type="InterPro" id="IPR029787">
    <property type="entry name" value="Nucleotide_cyclase"/>
</dbReference>
<name>A0A1W1V3H9_DESTI</name>
<feature type="transmembrane region" description="Helical" evidence="1">
    <location>
        <begin position="158"/>
        <end position="181"/>
    </location>
</feature>